<name>A0ACC8XHM1_9FIRM</name>
<comment type="caution">
    <text evidence="1">The sequence shown here is derived from an EMBL/GenBank/DDBJ whole genome shotgun (WGS) entry which is preliminary data.</text>
</comment>
<dbReference type="Proteomes" id="UP000188637">
    <property type="component" value="Unassembled WGS sequence"/>
</dbReference>
<keyword evidence="2" id="KW-1185">Reference proteome</keyword>
<gene>
    <name evidence="1" type="ORF">AN640_01115</name>
</gene>
<sequence>MKKILFSFVAIVMIICNLNSMTFASSPEQSSKEQQQKDTTQGYTVAREGSVITIKDKAGSLVCNVEVNVISTIEEKMEKLANGSTDANGSFDFGQYEAVTELSIELNKETLMEYNIVEDSFKVETVKKKTRGSIINPYYFAGVCAIVLCIWTITLIIRENIFRKKRIVARAENAESRKNKKSE</sequence>
<accession>A0ACC8XHM1</accession>
<organism evidence="1 2">
    <name type="scientific">Candidatus Epulonipiscium fishelsonii</name>
    <dbReference type="NCBI Taxonomy" id="77094"/>
    <lineage>
        <taxon>Bacteria</taxon>
        <taxon>Bacillati</taxon>
        <taxon>Bacillota</taxon>
        <taxon>Clostridia</taxon>
        <taxon>Lachnospirales</taxon>
        <taxon>Lachnospiraceae</taxon>
        <taxon>Candidatus Epulonipiscium</taxon>
    </lineage>
</organism>
<protein>
    <submittedName>
        <fullName evidence="1">Uncharacterized protein</fullName>
    </submittedName>
</protein>
<proteinExistence type="predicted"/>
<dbReference type="EMBL" id="LJHD01000113">
    <property type="protein sequence ID" value="ONI44278.1"/>
    <property type="molecule type" value="Genomic_DNA"/>
</dbReference>
<reference evidence="1" key="1">
    <citation type="submission" date="2016-08" db="EMBL/GenBank/DDBJ databases">
        <authorList>
            <person name="Ngugi D.K."/>
            <person name="Miyake S."/>
            <person name="Stingl U."/>
        </authorList>
    </citation>
    <scope>NUCLEOTIDE SEQUENCE</scope>
    <source>
        <strain evidence="1">SCG-D08WGA-EpuloA1</strain>
    </source>
</reference>
<evidence type="ECO:0000313" key="1">
    <source>
        <dbReference type="EMBL" id="ONI44278.1"/>
    </source>
</evidence>
<evidence type="ECO:0000313" key="2">
    <source>
        <dbReference type="Proteomes" id="UP000188637"/>
    </source>
</evidence>